<keyword evidence="10" id="KW-0566">Pantothenate biosynthesis</keyword>
<evidence type="ECO:0000313" key="13">
    <source>
        <dbReference type="EMBL" id="APG28256.1"/>
    </source>
</evidence>
<dbReference type="GO" id="GO:0015940">
    <property type="term" value="P:pantothenate biosynthetic process"/>
    <property type="evidence" value="ECO:0007669"/>
    <property type="project" value="UniProtKB-UniPathway"/>
</dbReference>
<dbReference type="Proteomes" id="UP000182517">
    <property type="component" value="Chromosome"/>
</dbReference>
<reference evidence="13 14" key="1">
    <citation type="journal article" date="2017" name="Genome Announc.">
        <title>Complete Genome Sequences of Two Acetylene-Fermenting Pelobacter acetylenicus Strains.</title>
        <authorList>
            <person name="Sutton J.M."/>
            <person name="Baesman S.M."/>
            <person name="Fierst J.L."/>
            <person name="Poret-Peterson A.T."/>
            <person name="Oremland R.S."/>
            <person name="Dunlap D.S."/>
            <person name="Akob D.M."/>
        </authorList>
    </citation>
    <scope>NUCLEOTIDE SEQUENCE [LARGE SCALE GENOMIC DNA]</scope>
    <source>
        <strain evidence="13 14">SFB93</strain>
    </source>
</reference>
<dbReference type="InterPro" id="IPR013332">
    <property type="entry name" value="KPR_N"/>
</dbReference>
<dbReference type="OrthoDB" id="5333395at2"/>
<gene>
    <name evidence="13" type="ORF">A7E78_10595</name>
</gene>
<evidence type="ECO:0000256" key="4">
    <source>
        <dbReference type="ARBA" id="ARBA00013014"/>
    </source>
</evidence>
<dbReference type="InterPro" id="IPR036291">
    <property type="entry name" value="NAD(P)-bd_dom_sf"/>
</dbReference>
<organism evidence="13 14">
    <name type="scientific">Syntrophotalea acetylenivorans</name>
    <dbReference type="NCBI Taxonomy" id="1842532"/>
    <lineage>
        <taxon>Bacteria</taxon>
        <taxon>Pseudomonadati</taxon>
        <taxon>Thermodesulfobacteriota</taxon>
        <taxon>Desulfuromonadia</taxon>
        <taxon>Desulfuromonadales</taxon>
        <taxon>Syntrophotaleaceae</taxon>
        <taxon>Syntrophotalea</taxon>
    </lineage>
</organism>
<evidence type="ECO:0000256" key="10">
    <source>
        <dbReference type="RuleBase" id="RU362068"/>
    </source>
</evidence>
<feature type="domain" description="Ketopantoate reductase C-terminal" evidence="12">
    <location>
        <begin position="176"/>
        <end position="299"/>
    </location>
</feature>
<keyword evidence="7 10" id="KW-0560">Oxidoreductase</keyword>
<keyword evidence="6 10" id="KW-0521">NADP</keyword>
<evidence type="ECO:0000256" key="6">
    <source>
        <dbReference type="ARBA" id="ARBA00022857"/>
    </source>
</evidence>
<dbReference type="NCBIfam" id="TIGR00745">
    <property type="entry name" value="apbA_panE"/>
    <property type="match status" value="1"/>
</dbReference>
<evidence type="ECO:0000256" key="5">
    <source>
        <dbReference type="ARBA" id="ARBA00019465"/>
    </source>
</evidence>
<evidence type="ECO:0000256" key="8">
    <source>
        <dbReference type="ARBA" id="ARBA00032024"/>
    </source>
</evidence>
<dbReference type="SUPFAM" id="SSF48179">
    <property type="entry name" value="6-phosphogluconate dehydrogenase C-terminal domain-like"/>
    <property type="match status" value="1"/>
</dbReference>
<proteinExistence type="inferred from homology"/>
<dbReference type="AlphaFoldDB" id="A0A1L3GQM3"/>
<dbReference type="PANTHER" id="PTHR21708:SF26">
    <property type="entry name" value="2-DEHYDROPANTOATE 2-REDUCTASE"/>
    <property type="match status" value="1"/>
</dbReference>
<dbReference type="InterPro" id="IPR013752">
    <property type="entry name" value="KPA_reductase"/>
</dbReference>
<dbReference type="KEGG" id="pef:A7E78_10595"/>
<dbReference type="RefSeq" id="WP_072284250.1">
    <property type="nucleotide sequence ID" value="NZ_CP015519.1"/>
</dbReference>
<comment type="similarity">
    <text evidence="3 10">Belongs to the ketopantoate reductase family.</text>
</comment>
<dbReference type="GO" id="GO:0008677">
    <property type="term" value="F:2-dehydropantoate 2-reductase activity"/>
    <property type="evidence" value="ECO:0007669"/>
    <property type="project" value="UniProtKB-EC"/>
</dbReference>
<dbReference type="GO" id="GO:0005737">
    <property type="term" value="C:cytoplasm"/>
    <property type="evidence" value="ECO:0007669"/>
    <property type="project" value="TreeGrafter"/>
</dbReference>
<dbReference type="NCBIfam" id="NF004887">
    <property type="entry name" value="PRK06249.1"/>
    <property type="match status" value="1"/>
</dbReference>
<comment type="catalytic activity">
    <reaction evidence="9 10">
        <text>(R)-pantoate + NADP(+) = 2-dehydropantoate + NADPH + H(+)</text>
        <dbReference type="Rhea" id="RHEA:16233"/>
        <dbReference type="ChEBI" id="CHEBI:11561"/>
        <dbReference type="ChEBI" id="CHEBI:15378"/>
        <dbReference type="ChEBI" id="CHEBI:15980"/>
        <dbReference type="ChEBI" id="CHEBI:57783"/>
        <dbReference type="ChEBI" id="CHEBI:58349"/>
        <dbReference type="EC" id="1.1.1.169"/>
    </reaction>
</comment>
<protein>
    <recommendedName>
        <fullName evidence="5 10">2-dehydropantoate 2-reductase</fullName>
        <ecNumber evidence="4 10">1.1.1.169</ecNumber>
    </recommendedName>
    <alternativeName>
        <fullName evidence="8 10">Ketopantoate reductase</fullName>
    </alternativeName>
</protein>
<name>A0A1L3GQM3_9BACT</name>
<comment type="pathway">
    <text evidence="2 10">Cofactor biosynthesis; (R)-pantothenate biosynthesis; (R)-pantoate from 3-methyl-2-oxobutanoate: step 2/2.</text>
</comment>
<dbReference type="InterPro" id="IPR013328">
    <property type="entry name" value="6PGD_dom2"/>
</dbReference>
<evidence type="ECO:0000256" key="3">
    <source>
        <dbReference type="ARBA" id="ARBA00007870"/>
    </source>
</evidence>
<dbReference type="SUPFAM" id="SSF51735">
    <property type="entry name" value="NAD(P)-binding Rossmann-fold domains"/>
    <property type="match status" value="1"/>
</dbReference>
<evidence type="ECO:0000313" key="14">
    <source>
        <dbReference type="Proteomes" id="UP000182517"/>
    </source>
</evidence>
<dbReference type="FunFam" id="3.40.50.720:FF:000307">
    <property type="entry name" value="2-dehydropantoate 2-reductase"/>
    <property type="match status" value="1"/>
</dbReference>
<dbReference type="EC" id="1.1.1.169" evidence="4 10"/>
<dbReference type="Gene3D" id="3.40.50.720">
    <property type="entry name" value="NAD(P)-binding Rossmann-like Domain"/>
    <property type="match status" value="1"/>
</dbReference>
<evidence type="ECO:0000259" key="12">
    <source>
        <dbReference type="Pfam" id="PF08546"/>
    </source>
</evidence>
<comment type="function">
    <text evidence="1 10">Catalyzes the NADPH-dependent reduction of ketopantoate into pantoic acid.</text>
</comment>
<feature type="domain" description="Ketopantoate reductase N-terminal" evidence="11">
    <location>
        <begin position="3"/>
        <end position="150"/>
    </location>
</feature>
<evidence type="ECO:0000256" key="2">
    <source>
        <dbReference type="ARBA" id="ARBA00004994"/>
    </source>
</evidence>
<evidence type="ECO:0000256" key="1">
    <source>
        <dbReference type="ARBA" id="ARBA00002919"/>
    </source>
</evidence>
<sequence>MKIAIVGAGALGLYYGAMLQRAGNDVRFLLRRDYQAIRKDGLSVTSPNGDFHLQAVQCALDPAELGPVDLVLVGLKTFANHRLIELVAPLMQDDTCVLTLQNGLGNEELLAKTFGAERVLGGIAFLCSNRGEPGTVHHMGQGRIRLGELSGGFSERATALARMFNQAQVPCEAVDDLRRARWEKLVWNIPFNGLSALTGKNVTELLRHEPSRREIIAIMGEVIAAGNAQDLNTPIEAEIFIEKMISATETMDGYRPSMMIDRLEGHPLELEAIYGVPLTRATACGVEMVRVRMLHALLELGERN</sequence>
<evidence type="ECO:0000256" key="9">
    <source>
        <dbReference type="ARBA" id="ARBA00048793"/>
    </source>
</evidence>
<evidence type="ECO:0000259" key="11">
    <source>
        <dbReference type="Pfam" id="PF02558"/>
    </source>
</evidence>
<dbReference type="UniPathway" id="UPA00028">
    <property type="reaction ID" value="UER00004"/>
</dbReference>
<dbReference type="PANTHER" id="PTHR21708">
    <property type="entry name" value="PROBABLE 2-DEHYDROPANTOATE 2-REDUCTASE"/>
    <property type="match status" value="1"/>
</dbReference>
<dbReference type="Gene3D" id="1.10.1040.10">
    <property type="entry name" value="N-(1-d-carboxylethyl)-l-norvaline Dehydrogenase, domain 2"/>
    <property type="match status" value="1"/>
</dbReference>
<dbReference type="FunFam" id="1.10.1040.10:FF:000017">
    <property type="entry name" value="2-dehydropantoate 2-reductase"/>
    <property type="match status" value="1"/>
</dbReference>
<dbReference type="InterPro" id="IPR051402">
    <property type="entry name" value="KPR-Related"/>
</dbReference>
<dbReference type="Pfam" id="PF08546">
    <property type="entry name" value="ApbA_C"/>
    <property type="match status" value="1"/>
</dbReference>
<dbReference type="InterPro" id="IPR003710">
    <property type="entry name" value="ApbA"/>
</dbReference>
<keyword evidence="14" id="KW-1185">Reference proteome</keyword>
<dbReference type="InterPro" id="IPR008927">
    <property type="entry name" value="6-PGluconate_DH-like_C_sf"/>
</dbReference>
<dbReference type="STRING" id="1842532.A7E78_10595"/>
<evidence type="ECO:0000256" key="7">
    <source>
        <dbReference type="ARBA" id="ARBA00023002"/>
    </source>
</evidence>
<dbReference type="Pfam" id="PF02558">
    <property type="entry name" value="ApbA"/>
    <property type="match status" value="1"/>
</dbReference>
<dbReference type="EMBL" id="CP015519">
    <property type="protein sequence ID" value="APG28256.1"/>
    <property type="molecule type" value="Genomic_DNA"/>
</dbReference>
<accession>A0A1L3GQM3</accession>